<comment type="caution">
    <text evidence="2">The sequence shown here is derived from an EMBL/GenBank/DDBJ whole genome shotgun (WGS) entry which is preliminary data.</text>
</comment>
<dbReference type="AlphaFoldDB" id="A0A328ABH2"/>
<evidence type="ECO:0000256" key="1">
    <source>
        <dbReference type="SAM" id="Coils"/>
    </source>
</evidence>
<dbReference type="InterPro" id="IPR014556">
    <property type="entry name" value="UCP029407"/>
</dbReference>
<dbReference type="SUPFAM" id="SSF52540">
    <property type="entry name" value="P-loop containing nucleoside triphosphate hydrolases"/>
    <property type="match status" value="1"/>
</dbReference>
<name>A0A328ABH2_9CAUL</name>
<dbReference type="OrthoDB" id="7210452at2"/>
<keyword evidence="1" id="KW-0175">Coiled coil</keyword>
<accession>A0A328ABH2</accession>
<organism evidence="2 3">
    <name type="scientific">Phenylobacterium soli</name>
    <dbReference type="NCBI Taxonomy" id="2170551"/>
    <lineage>
        <taxon>Bacteria</taxon>
        <taxon>Pseudomonadati</taxon>
        <taxon>Pseudomonadota</taxon>
        <taxon>Alphaproteobacteria</taxon>
        <taxon>Caulobacterales</taxon>
        <taxon>Caulobacteraceae</taxon>
        <taxon>Phenylobacterium</taxon>
    </lineage>
</organism>
<feature type="coiled-coil region" evidence="1">
    <location>
        <begin position="301"/>
        <end position="349"/>
    </location>
</feature>
<dbReference type="InterPro" id="IPR027417">
    <property type="entry name" value="P-loop_NTPase"/>
</dbReference>
<proteinExistence type="predicted"/>
<evidence type="ECO:0000313" key="3">
    <source>
        <dbReference type="Proteomes" id="UP000249254"/>
    </source>
</evidence>
<sequence length="357" mass="39651">MTAKMATKKAPEPVAAPPARRTAYLVLGMHRSGTSAVTQLLGLAGARLPAHVMPGDEHNAKGYFEPWKIALFNDQRLRAGGGAWDDVFSFPYRSLAAAEEAEWRDEAKALFAEEYGKVRWPLLKDPRVTVLLPFWREVFDALAVDARCVIPVRHPLAVAGSLARRDGFPPEKSVLLWSAYMLAAEAYTRDLPRVFVDYDSLLADWRREVARIEAAHGAALPKLTEKAGKAIDAFLTPELRHNAGLGELSDLGWAGELTREVFDWFQAAAADRTPDTAPLARASEALEARRREIGALVSPAARDLDMTRSELREARSRLEVEIAERRREREELEAELQVFYRAVETAEAALDAAITEP</sequence>
<keyword evidence="3" id="KW-1185">Reference proteome</keyword>
<reference evidence="3" key="1">
    <citation type="submission" date="2018-05" db="EMBL/GenBank/DDBJ databases">
        <authorList>
            <person name="Li X."/>
        </authorList>
    </citation>
    <scope>NUCLEOTIDE SEQUENCE [LARGE SCALE GENOMIC DNA]</scope>
    <source>
        <strain evidence="3">LX32</strain>
    </source>
</reference>
<dbReference type="PIRSF" id="PIRSF029407">
    <property type="entry name" value="UCP029407"/>
    <property type="match status" value="1"/>
</dbReference>
<evidence type="ECO:0000313" key="2">
    <source>
        <dbReference type="EMBL" id="RAK51939.1"/>
    </source>
</evidence>
<dbReference type="Gene3D" id="3.40.50.300">
    <property type="entry name" value="P-loop containing nucleotide triphosphate hydrolases"/>
    <property type="match status" value="1"/>
</dbReference>
<protein>
    <recommendedName>
        <fullName evidence="4">Sulfotransferase family protein</fullName>
    </recommendedName>
</protein>
<dbReference type="EMBL" id="QFYQ01000002">
    <property type="protein sequence ID" value="RAK51939.1"/>
    <property type="molecule type" value="Genomic_DNA"/>
</dbReference>
<dbReference type="Proteomes" id="UP000249254">
    <property type="component" value="Unassembled WGS sequence"/>
</dbReference>
<gene>
    <name evidence="2" type="ORF">DJ017_19205</name>
</gene>
<evidence type="ECO:0008006" key="4">
    <source>
        <dbReference type="Google" id="ProtNLM"/>
    </source>
</evidence>